<feature type="domain" description="Alcohol dehydrogenase iron-type/glycerol dehydrogenase GldA" evidence="2">
    <location>
        <begin position="15"/>
        <end position="187"/>
    </location>
</feature>
<dbReference type="GO" id="GO:0046872">
    <property type="term" value="F:metal ion binding"/>
    <property type="evidence" value="ECO:0007669"/>
    <property type="project" value="InterPro"/>
</dbReference>
<gene>
    <name evidence="4" type="ORF">HTZ77_29120</name>
</gene>
<feature type="domain" description="Fe-containing alcohol dehydrogenase-like C-terminal" evidence="3">
    <location>
        <begin position="246"/>
        <end position="383"/>
    </location>
</feature>
<sequence length="404" mass="41205">MSISRLSNDALIAGPPHVLMGPGGVADLAGAVMSAVSGTARPPCALLVVGGGFARRPWREQVLAALRPAAVRVAVQPGMPTPECVARLAGEARAHRADVVVAVGGGSVMDAAKAAAALSAAPLSAERTVQACEHGVSGPGLPVVAVPTTPGTGAEATPFATIWDVERRRKLSLRGEAVRPAVAVLDPALLAGLPGDQLGASLLDTLAQGVEAAWSTRSDERSEALGAAAWAELATLLDRPRPLGPAERRAVLLAGHYAGRAIAIAGTTICHALSYPLTLRHGVRHGHACGLTLAPVLRHNAAVTEADCADPRGPERVRAAIAGVVRAAGADGPDDLARRVEAFLAASDLPPVTGIRDDADRIAAEALGYDRAASNPRHVDAPALARLLTTLPCPDRLRGGGHAR</sequence>
<comment type="caution">
    <text evidence="4">The sequence shown here is derived from an EMBL/GenBank/DDBJ whole genome shotgun (WGS) entry which is preliminary data.</text>
</comment>
<dbReference type="PANTHER" id="PTHR11496">
    <property type="entry name" value="ALCOHOL DEHYDROGENASE"/>
    <property type="match status" value="1"/>
</dbReference>
<dbReference type="InterPro" id="IPR039697">
    <property type="entry name" value="Alcohol_dehydrogenase_Fe"/>
</dbReference>
<dbReference type="PANTHER" id="PTHR11496:SF103">
    <property type="entry name" value="DEHYDROGENASE, PUTATIVE-RELATED"/>
    <property type="match status" value="1"/>
</dbReference>
<dbReference type="Pfam" id="PF25137">
    <property type="entry name" value="ADH_Fe_C"/>
    <property type="match status" value="1"/>
</dbReference>
<evidence type="ECO:0000313" key="5">
    <source>
        <dbReference type="Proteomes" id="UP000586042"/>
    </source>
</evidence>
<dbReference type="EMBL" id="JABWGN010000011">
    <property type="protein sequence ID" value="NUW35462.1"/>
    <property type="molecule type" value="Genomic_DNA"/>
</dbReference>
<dbReference type="Gene3D" id="3.40.50.1970">
    <property type="match status" value="1"/>
</dbReference>
<keyword evidence="1" id="KW-0560">Oxidoreductase</keyword>
<dbReference type="Proteomes" id="UP000586042">
    <property type="component" value="Unassembled WGS sequence"/>
</dbReference>
<proteinExistence type="predicted"/>
<evidence type="ECO:0000259" key="2">
    <source>
        <dbReference type="Pfam" id="PF00465"/>
    </source>
</evidence>
<evidence type="ECO:0000259" key="3">
    <source>
        <dbReference type="Pfam" id="PF25137"/>
    </source>
</evidence>
<reference evidence="4 5" key="1">
    <citation type="submission" date="2020-06" db="EMBL/GenBank/DDBJ databases">
        <title>Nonomuraea sp. SMC257, a novel actinomycete isolated from soil.</title>
        <authorList>
            <person name="Chanama M."/>
        </authorList>
    </citation>
    <scope>NUCLEOTIDE SEQUENCE [LARGE SCALE GENOMIC DNA]</scope>
    <source>
        <strain evidence="4 5">SMC257</strain>
    </source>
</reference>
<dbReference type="Gene3D" id="1.20.1090.10">
    <property type="entry name" value="Dehydroquinate synthase-like - alpha domain"/>
    <property type="match status" value="1"/>
</dbReference>
<protein>
    <submittedName>
        <fullName evidence="4">Iron-containing alcohol dehydrogenase</fullName>
    </submittedName>
</protein>
<organism evidence="4 5">
    <name type="scientific">Nonomuraea montanisoli</name>
    <dbReference type="NCBI Taxonomy" id="2741721"/>
    <lineage>
        <taxon>Bacteria</taxon>
        <taxon>Bacillati</taxon>
        <taxon>Actinomycetota</taxon>
        <taxon>Actinomycetes</taxon>
        <taxon>Streptosporangiales</taxon>
        <taxon>Streptosporangiaceae</taxon>
        <taxon>Nonomuraea</taxon>
    </lineage>
</organism>
<accession>A0A7Y6M5M0</accession>
<dbReference type="Pfam" id="PF00465">
    <property type="entry name" value="Fe-ADH"/>
    <property type="match status" value="1"/>
</dbReference>
<evidence type="ECO:0000256" key="1">
    <source>
        <dbReference type="ARBA" id="ARBA00023002"/>
    </source>
</evidence>
<dbReference type="GO" id="GO:0004022">
    <property type="term" value="F:alcohol dehydrogenase (NAD+) activity"/>
    <property type="evidence" value="ECO:0007669"/>
    <property type="project" value="TreeGrafter"/>
</dbReference>
<dbReference type="RefSeq" id="WP_175592883.1">
    <property type="nucleotide sequence ID" value="NZ_JABWGN010000011.1"/>
</dbReference>
<dbReference type="SUPFAM" id="SSF56796">
    <property type="entry name" value="Dehydroquinate synthase-like"/>
    <property type="match status" value="1"/>
</dbReference>
<keyword evidence="5" id="KW-1185">Reference proteome</keyword>
<dbReference type="AlphaFoldDB" id="A0A7Y6M5M0"/>
<name>A0A7Y6M5M0_9ACTN</name>
<evidence type="ECO:0000313" key="4">
    <source>
        <dbReference type="EMBL" id="NUW35462.1"/>
    </source>
</evidence>
<dbReference type="InterPro" id="IPR056798">
    <property type="entry name" value="ADH_Fe_C"/>
</dbReference>
<dbReference type="InterPro" id="IPR001670">
    <property type="entry name" value="ADH_Fe/GldA"/>
</dbReference>